<gene>
    <name evidence="1" type="ORF">RFULGI_LOCUS11994</name>
</gene>
<feature type="non-terminal residue" evidence="1">
    <location>
        <position position="1"/>
    </location>
</feature>
<evidence type="ECO:0000313" key="2">
    <source>
        <dbReference type="Proteomes" id="UP000789396"/>
    </source>
</evidence>
<name>A0A9N9NFJ3_9GLOM</name>
<evidence type="ECO:0000313" key="1">
    <source>
        <dbReference type="EMBL" id="CAG8729162.1"/>
    </source>
</evidence>
<feature type="non-terminal residue" evidence="1">
    <location>
        <position position="85"/>
    </location>
</feature>
<sequence length="85" mass="9713">QSYQQLPQPSFSVQDRSSSSPIIDTIYTIFHNTVAQKRAIELISNSEKELSELRAMARITFNVKLRSELSSRITSAQKIVEKQEN</sequence>
<dbReference type="OrthoDB" id="10469366at2759"/>
<comment type="caution">
    <text evidence="1">The sequence shown here is derived from an EMBL/GenBank/DDBJ whole genome shotgun (WGS) entry which is preliminary data.</text>
</comment>
<dbReference type="EMBL" id="CAJVPZ010027718">
    <property type="protein sequence ID" value="CAG8729162.1"/>
    <property type="molecule type" value="Genomic_DNA"/>
</dbReference>
<protein>
    <submittedName>
        <fullName evidence="1">16845_t:CDS:1</fullName>
    </submittedName>
</protein>
<dbReference type="AlphaFoldDB" id="A0A9N9NFJ3"/>
<dbReference type="Proteomes" id="UP000789396">
    <property type="component" value="Unassembled WGS sequence"/>
</dbReference>
<reference evidence="1" key="1">
    <citation type="submission" date="2021-06" db="EMBL/GenBank/DDBJ databases">
        <authorList>
            <person name="Kallberg Y."/>
            <person name="Tangrot J."/>
            <person name="Rosling A."/>
        </authorList>
    </citation>
    <scope>NUCLEOTIDE SEQUENCE</scope>
    <source>
        <strain evidence="1">IN212</strain>
    </source>
</reference>
<organism evidence="1 2">
    <name type="scientific">Racocetra fulgida</name>
    <dbReference type="NCBI Taxonomy" id="60492"/>
    <lineage>
        <taxon>Eukaryota</taxon>
        <taxon>Fungi</taxon>
        <taxon>Fungi incertae sedis</taxon>
        <taxon>Mucoromycota</taxon>
        <taxon>Glomeromycotina</taxon>
        <taxon>Glomeromycetes</taxon>
        <taxon>Diversisporales</taxon>
        <taxon>Gigasporaceae</taxon>
        <taxon>Racocetra</taxon>
    </lineage>
</organism>
<keyword evidence="2" id="KW-1185">Reference proteome</keyword>
<proteinExistence type="predicted"/>
<accession>A0A9N9NFJ3</accession>